<feature type="domain" description="Nucleoporin Nup120/160 beta-propeller" evidence="5">
    <location>
        <begin position="490"/>
        <end position="851"/>
    </location>
</feature>
<protein>
    <submittedName>
        <fullName evidence="9">Nucleoporin</fullName>
    </submittedName>
</protein>
<keyword evidence="2" id="KW-0813">Transport</keyword>
<dbReference type="EMBL" id="KE346360">
    <property type="protein sequence ID" value="KJE89139.1"/>
    <property type="molecule type" value="Genomic_DNA"/>
</dbReference>
<evidence type="ECO:0000256" key="2">
    <source>
        <dbReference type="ARBA" id="ARBA00022448"/>
    </source>
</evidence>
<feature type="domain" description="Nucleoporin Nup120/160 beta-propeller" evidence="5">
    <location>
        <begin position="199"/>
        <end position="410"/>
    </location>
</feature>
<evidence type="ECO:0000259" key="5">
    <source>
        <dbReference type="Pfam" id="PF11715"/>
    </source>
</evidence>
<keyword evidence="10" id="KW-1185">Reference proteome</keyword>
<keyword evidence="3" id="KW-0539">Nucleus</keyword>
<feature type="domain" description="NUP160 middle TPR" evidence="8">
    <location>
        <begin position="1216"/>
        <end position="1497"/>
    </location>
</feature>
<dbReference type="InterPro" id="IPR056547">
    <property type="entry name" value="NUP160_helical"/>
</dbReference>
<dbReference type="OrthoDB" id="67716at2759"/>
<dbReference type="Pfam" id="PF11715">
    <property type="entry name" value="Beta-prop_Nup120_160"/>
    <property type="match status" value="2"/>
</dbReference>
<dbReference type="InterPro" id="IPR056536">
    <property type="entry name" value="TPR_NUP160_C"/>
</dbReference>
<evidence type="ECO:0000256" key="4">
    <source>
        <dbReference type="SAM" id="MobiDB-lite"/>
    </source>
</evidence>
<comment type="subcellular location">
    <subcellularLocation>
        <location evidence="1">Nucleus</location>
    </subcellularLocation>
</comment>
<feature type="region of interest" description="Disordered" evidence="4">
    <location>
        <begin position="457"/>
        <end position="490"/>
    </location>
</feature>
<evidence type="ECO:0000256" key="1">
    <source>
        <dbReference type="ARBA" id="ARBA00004123"/>
    </source>
</evidence>
<dbReference type="STRING" id="595528.A0A0D2X0I9"/>
<dbReference type="InterPro" id="IPR056535">
    <property type="entry name" value="TPR_NUP160_M"/>
</dbReference>
<dbReference type="Pfam" id="PF23354">
    <property type="entry name" value="TPR_NUP160_120_M"/>
    <property type="match status" value="1"/>
</dbReference>
<accession>A0A0D2X0I9</accession>
<feature type="domain" description="NUP160 helical" evidence="6">
    <location>
        <begin position="1070"/>
        <end position="1168"/>
    </location>
</feature>
<dbReference type="eggNOG" id="KOG4521">
    <property type="taxonomic scope" value="Eukaryota"/>
</dbReference>
<dbReference type="InterPro" id="IPR059141">
    <property type="entry name" value="Beta-prop_Nup120_160"/>
</dbReference>
<feature type="region of interest" description="Disordered" evidence="4">
    <location>
        <begin position="92"/>
        <end position="123"/>
    </location>
</feature>
<sequence>MQLFNLRSVDCADAVGGGATWQEKALDLQDDAGHECLLNPHELQGTPEERHSHAQDRNAPHEALNAMHLIPSPAVTAAAAATAELASTTSNGNVHLSAGGRQAHRSGAGLSLPDQQLGAKSARSRVSGLRSAYAAVVPPEQVNAGSVPLCLPHDADLEAHGAAGVLPSSSSSSLPSSASASFSPSASEGSAAAPLATTRALVWRCYRNVLDLQDISSGGPLLDACLQLRFPFAIVGQRPAIIETATSVCVFVVTRYTAHRLVFPHPSLPLTEQQLELAAKLRAQLHTICVSVAQLYGANASAVLGPTESMQQRDVNSNSSLSFLARVDARELCANRHHVAVATRGAVPSSISAVSETTLTVGCEDGRMLLLRFPDATPRQSSYAGLGSHTYEETVLQQAAASVMQRLWSGLAVFSSAALGPSTTPRQRRSFSSRNAAERALTRVVACQTLLPAMSADRLKQGQRSRQSRFDAMQSDDNQDDDEPLGTEEDVDTTVAVLHADARLRMWQTGSLVHECVADVDLVEFLSLGHGAIARDATGPSAASITRERIAAAATSSKHLLRVAFLSETTFRLAVYLSIGELSQLLLFDGTLATSTADLPVQLAHIATKFVSAHGSLLDMSLTATSLWTLWRTVHADGGADTSMARVAPLHSGMQGLVFGEWIELPLSHDYIGLDATPLPLAVVPGPSAATFANSSLVQMIASNADPTPSGSRPQLTASHIRDVFIARIFAAGRFSRTVLRAAISSFAAALRIPADPLAASAPIARFHVAAEHAVDSEIRESLAVSGRDSPSESELAQATMASWARLYSCCLGCASHANVALGLFCDTSSDVFGVVRLDGVSLIRSVAALERVHVERETLFGAAKSSSTPSASPILTPSAPLVSACASLLLATQPAVSAEPNHKRPVLSASEQADSRSDLASLANNVEPIEMARLLLCMSLVSGETNATIDDLLLDPQDPWTAVAARLAPVFDSAPSLHRHRYPHWSKNELLSQLRTGAVAALVDGQFDELVSGSATATFPIRFSSQFKPLRCKVAVIARLLLALQPEQYDNEAFSPAQSEWNAIAPWPASLVAAAFQQTVTARLALCFDLLLLFGVLTRLRGTTCLTNKELSQCMSTLLPECIALVKKYMILYWISLQRPVPSVSAESVSTSSKTMLALLGEDRRQHTAARLQNADALVHLILADSSQSRLNVPLAQVDATVSWLISRLVSTTDSNVQFVASGLQSHGQQGLLMEFVSLLDNPPHSVLFLAGQFFLASNQPAAAKEYFTKASVGIRDGNSALFAVINDAESESLMNSIAFTDSEKQTSFALVTYYLHVVRLFDRRAATAQALEFATIALGLASDQDPRKSSLWSNIFKFCLDLAPQDSSLYMKAYAAMIANQDRKACLDCLLRFIVVLSERQEIDLLCRMPYTGLESDVESALLLKAHNMNVVAASPNYYEILYSFHVFRSNYRSAALAMYEFAQRLGSEVAPKEMVHWCDLQARCYLAAVNALRLVKPENAWLRVPSSSSVQESNQAMIQGSFSSPKRKRTASALQDEALSDETRIEEDHGDSRCVIVELDDISREHLLVTARWRLLQHNPELATAMAGISPSPNTVFSLLLQTGFYDTAVALATKFSINLVPLFESLASRCANLAAASTKPSQLTSHKLVEWLQHNILSLVSRDATDSAWRLLQSYLDAFDSADTNYEYHRAVVHRLLAIDRRIKLPQWLIMSAKSKHPVDLIQVFLKFALLEDAAGVALYYINAMKRFADEISVPQSDDTVAALRPAFLPPQTVGQGKLTERLPFATWLPVNVFDQLLAALRDASTTTSSTRAGRSTATPSESQLHSLAAQLTKALAEYNRSLEQHAQALSLRSHTSVVPMRS</sequence>
<dbReference type="InterPro" id="IPR021717">
    <property type="entry name" value="Nucleoporin_Nup160"/>
</dbReference>
<evidence type="ECO:0000259" key="6">
    <source>
        <dbReference type="Pfam" id="PF23345"/>
    </source>
</evidence>
<dbReference type="Pfam" id="PF23345">
    <property type="entry name" value="NUP160_helical"/>
    <property type="match status" value="1"/>
</dbReference>
<reference evidence="10" key="1">
    <citation type="submission" date="2011-02" db="EMBL/GenBank/DDBJ databases">
        <title>The Genome Sequence of Capsaspora owczarzaki ATCC 30864.</title>
        <authorList>
            <person name="Russ C."/>
            <person name="Cuomo C."/>
            <person name="Burger G."/>
            <person name="Gray M.W."/>
            <person name="Holland P.W.H."/>
            <person name="King N."/>
            <person name="Lang F.B.F."/>
            <person name="Roger A.J."/>
            <person name="Ruiz-Trillo I."/>
            <person name="Young S.K."/>
            <person name="Zeng Q."/>
            <person name="Gargeya S."/>
            <person name="Alvarado L."/>
            <person name="Berlin A."/>
            <person name="Chapman S.B."/>
            <person name="Chen Z."/>
            <person name="Freedman E."/>
            <person name="Gellesch M."/>
            <person name="Goldberg J."/>
            <person name="Griggs A."/>
            <person name="Gujja S."/>
            <person name="Heilman E."/>
            <person name="Heiman D."/>
            <person name="Howarth C."/>
            <person name="Mehta T."/>
            <person name="Neiman D."/>
            <person name="Pearson M."/>
            <person name="Roberts A."/>
            <person name="Saif S."/>
            <person name="Shea T."/>
            <person name="Shenoy N."/>
            <person name="Sisk P."/>
            <person name="Stolte C."/>
            <person name="Sykes S."/>
            <person name="White J."/>
            <person name="Yandava C."/>
            <person name="Haas B."/>
            <person name="Nusbaum C."/>
            <person name="Birren B."/>
        </authorList>
    </citation>
    <scope>NUCLEOTIDE SEQUENCE</scope>
    <source>
        <strain evidence="10">ATCC 30864</strain>
    </source>
</reference>
<dbReference type="RefSeq" id="XP_004365543.1">
    <property type="nucleotide sequence ID" value="XM_004365486.2"/>
</dbReference>
<proteinExistence type="predicted"/>
<evidence type="ECO:0000259" key="8">
    <source>
        <dbReference type="Pfam" id="PF23354"/>
    </source>
</evidence>
<name>A0A0D2X0I9_CAPO3</name>
<dbReference type="GO" id="GO:0017056">
    <property type="term" value="F:structural constituent of nuclear pore"/>
    <property type="evidence" value="ECO:0007669"/>
    <property type="project" value="TreeGrafter"/>
</dbReference>
<evidence type="ECO:0000256" key="3">
    <source>
        <dbReference type="ARBA" id="ARBA00023242"/>
    </source>
</evidence>
<dbReference type="Proteomes" id="UP000008743">
    <property type="component" value="Unassembled WGS sequence"/>
</dbReference>
<evidence type="ECO:0000259" key="7">
    <source>
        <dbReference type="Pfam" id="PF23347"/>
    </source>
</evidence>
<dbReference type="InParanoid" id="A0A0D2X0I9"/>
<feature type="compositionally biased region" description="Acidic residues" evidence="4">
    <location>
        <begin position="477"/>
        <end position="490"/>
    </location>
</feature>
<organism evidence="9 10">
    <name type="scientific">Capsaspora owczarzaki (strain ATCC 30864)</name>
    <dbReference type="NCBI Taxonomy" id="595528"/>
    <lineage>
        <taxon>Eukaryota</taxon>
        <taxon>Filasterea</taxon>
        <taxon>Capsaspora</taxon>
    </lineage>
</organism>
<feature type="domain" description="NUP160 C-terminal TPR" evidence="7">
    <location>
        <begin position="1561"/>
        <end position="1749"/>
    </location>
</feature>
<dbReference type="PhylomeDB" id="A0A0D2X0I9"/>
<dbReference type="PANTHER" id="PTHR21286:SF0">
    <property type="entry name" value="NUCLEAR PORE COMPLEX PROTEIN NUP160"/>
    <property type="match status" value="1"/>
</dbReference>
<evidence type="ECO:0000313" key="10">
    <source>
        <dbReference type="Proteomes" id="UP000008743"/>
    </source>
</evidence>
<dbReference type="Pfam" id="PF23347">
    <property type="entry name" value="TPR_Nup160_C"/>
    <property type="match status" value="1"/>
</dbReference>
<gene>
    <name evidence="9" type="ORF">CAOG_000672</name>
</gene>
<dbReference type="PANTHER" id="PTHR21286">
    <property type="entry name" value="NUCLEAR PORE COMPLEX PROTEIN NUP160"/>
    <property type="match status" value="1"/>
</dbReference>
<dbReference type="GO" id="GO:0005643">
    <property type="term" value="C:nuclear pore"/>
    <property type="evidence" value="ECO:0007669"/>
    <property type="project" value="UniProtKB-ARBA"/>
</dbReference>
<evidence type="ECO:0000313" key="9">
    <source>
        <dbReference type="EMBL" id="KJE89139.1"/>
    </source>
</evidence>